<gene>
    <name evidence="1" type="ORF">I4J89_33090</name>
</gene>
<comment type="caution">
    <text evidence="1">The sequence shown here is derived from an EMBL/GenBank/DDBJ whole genome shotgun (WGS) entry which is preliminary data.</text>
</comment>
<proteinExistence type="predicted"/>
<keyword evidence="2" id="KW-1185">Reference proteome</keyword>
<name>A0A931G0U8_9ACTN</name>
<sequence>MPLPERPVEIRLWSVVAEADALTLAGEDTELHLGPAAVLAAGRDTVVVVADGAVRTAEDLAVAGPFPAHVATLLTAAKPPAVLAFARLPEGCMALGSARVARLGRRRGALQDLDLVLDAPLPYDLLDRVRPTGPPPQQPGVGWLDLLPGDPSAALNEFIGGWYADVPPRDLPEPPDGQPEPLRAFHRAAAGRSQVYGTGLHIYPEPVDAAGALAFGQEGDGVFTLLTDTTPGDPPVYYRGLGDQPLRERERLRAYLLLAALSTAAMDTSPGGMAFTDRAQMKRMIAPLRRVPLRPARWPCARSRFYVGPGIVILVGAADDGDWYEVYVGARHRSLLRRFRKLGLDWERFDG</sequence>
<dbReference type="RefSeq" id="WP_196418070.1">
    <property type="nucleotide sequence ID" value="NZ_JADQTO010000019.1"/>
</dbReference>
<accession>A0A931G0U8</accession>
<dbReference type="Proteomes" id="UP000598146">
    <property type="component" value="Unassembled WGS sequence"/>
</dbReference>
<evidence type="ECO:0000313" key="2">
    <source>
        <dbReference type="Proteomes" id="UP000598146"/>
    </source>
</evidence>
<reference evidence="1" key="1">
    <citation type="submission" date="2020-11" db="EMBL/GenBank/DDBJ databases">
        <title>Isolation and identification of active actinomycetes.</title>
        <authorList>
            <person name="Sun X."/>
        </authorList>
    </citation>
    <scope>NUCLEOTIDE SEQUENCE</scope>
    <source>
        <strain evidence="1">NEAU-A11</strain>
    </source>
</reference>
<protein>
    <submittedName>
        <fullName evidence="1">Uncharacterized protein</fullName>
    </submittedName>
</protein>
<organism evidence="1 2">
    <name type="scientific">Actinoplanes aureus</name>
    <dbReference type="NCBI Taxonomy" id="2792083"/>
    <lineage>
        <taxon>Bacteria</taxon>
        <taxon>Bacillati</taxon>
        <taxon>Actinomycetota</taxon>
        <taxon>Actinomycetes</taxon>
        <taxon>Micromonosporales</taxon>
        <taxon>Micromonosporaceae</taxon>
        <taxon>Actinoplanes</taxon>
    </lineage>
</organism>
<evidence type="ECO:0000313" key="1">
    <source>
        <dbReference type="EMBL" id="MBG0566295.1"/>
    </source>
</evidence>
<dbReference type="EMBL" id="JADQTO010000019">
    <property type="protein sequence ID" value="MBG0566295.1"/>
    <property type="molecule type" value="Genomic_DNA"/>
</dbReference>
<dbReference type="AlphaFoldDB" id="A0A931G0U8"/>